<dbReference type="STRING" id="178339.BH719_04265"/>
<gene>
    <name evidence="6" type="ORF">BH719_04265</name>
</gene>
<proteinExistence type="inferred from homology"/>
<dbReference type="AlphaFoldDB" id="A0A1D8B1Z7"/>
<evidence type="ECO:0000256" key="3">
    <source>
        <dbReference type="ARBA" id="ARBA00022840"/>
    </source>
</evidence>
<evidence type="ECO:0000256" key="1">
    <source>
        <dbReference type="ARBA" id="ARBA00022598"/>
    </source>
</evidence>
<dbReference type="HAMAP" id="MF_01609">
    <property type="entry name" value="Glu_cys_ligase_2"/>
    <property type="match status" value="1"/>
</dbReference>
<dbReference type="InterPro" id="IPR014746">
    <property type="entry name" value="Gln_synth/guanido_kin_cat_dom"/>
</dbReference>
<evidence type="ECO:0000313" key="7">
    <source>
        <dbReference type="Proteomes" id="UP000095214"/>
    </source>
</evidence>
<dbReference type="OrthoDB" id="9769628at2"/>
<dbReference type="GO" id="GO:0042398">
    <property type="term" value="P:modified amino acid biosynthetic process"/>
    <property type="evidence" value="ECO:0007669"/>
    <property type="project" value="InterPro"/>
</dbReference>
<dbReference type="SUPFAM" id="SSF55931">
    <property type="entry name" value="Glutamine synthetase/guanido kinase"/>
    <property type="match status" value="1"/>
</dbReference>
<comment type="catalytic activity">
    <reaction evidence="4 5">
        <text>L-cysteine + L-glutamate + ATP = gamma-L-glutamyl-L-cysteine + ADP + phosphate + H(+)</text>
        <dbReference type="Rhea" id="RHEA:13285"/>
        <dbReference type="ChEBI" id="CHEBI:15378"/>
        <dbReference type="ChEBI" id="CHEBI:29985"/>
        <dbReference type="ChEBI" id="CHEBI:30616"/>
        <dbReference type="ChEBI" id="CHEBI:35235"/>
        <dbReference type="ChEBI" id="CHEBI:43474"/>
        <dbReference type="ChEBI" id="CHEBI:58173"/>
        <dbReference type="ChEBI" id="CHEBI:456216"/>
        <dbReference type="EC" id="6.3.2.2"/>
    </reaction>
</comment>
<comment type="similarity">
    <text evidence="5">Belongs to the glutamate--cysteine ligase type 2 family. YbdK subfamily.</text>
</comment>
<dbReference type="InterPro" id="IPR050141">
    <property type="entry name" value="GCL_type2/YbdK_subfam"/>
</dbReference>
<dbReference type="GO" id="GO:0005524">
    <property type="term" value="F:ATP binding"/>
    <property type="evidence" value="ECO:0007669"/>
    <property type="project" value="UniProtKB-KW"/>
</dbReference>
<protein>
    <recommendedName>
        <fullName evidence="5">Putative glutamate--cysteine ligase 2</fullName>
        <ecNumber evidence="5">6.3.2.2</ecNumber>
    </recommendedName>
    <alternativeName>
        <fullName evidence="5">Gamma-glutamylcysteine synthetase 2</fullName>
        <shortName evidence="5">GCS 2</shortName>
        <shortName evidence="5">Gamma-GCS 2</shortName>
    </alternativeName>
</protein>
<dbReference type="Pfam" id="PF04107">
    <property type="entry name" value="GCS2"/>
    <property type="match status" value="1"/>
</dbReference>
<dbReference type="NCBIfam" id="NF010042">
    <property type="entry name" value="PRK13517.1-2"/>
    <property type="match status" value="1"/>
</dbReference>
<dbReference type="PANTHER" id="PTHR36510:SF1">
    <property type="entry name" value="GLUTAMATE--CYSTEINE LIGASE 2-RELATED"/>
    <property type="match status" value="1"/>
</dbReference>
<evidence type="ECO:0000256" key="5">
    <source>
        <dbReference type="HAMAP-Rule" id="MF_01609"/>
    </source>
</evidence>
<dbReference type="NCBIfam" id="TIGR02050">
    <property type="entry name" value="gshA_cyan_rel"/>
    <property type="match status" value="1"/>
</dbReference>
<dbReference type="EC" id="6.3.2.2" evidence="5"/>
<evidence type="ECO:0000256" key="4">
    <source>
        <dbReference type="ARBA" id="ARBA00048819"/>
    </source>
</evidence>
<dbReference type="Gene3D" id="3.30.590.20">
    <property type="match status" value="1"/>
</dbReference>
<accession>A0A1D8B1Z7</accession>
<keyword evidence="1 5" id="KW-0436">Ligase</keyword>
<keyword evidence="3 5" id="KW-0067">ATP-binding</keyword>
<reference evidence="6 7" key="1">
    <citation type="submission" date="2016-09" db="EMBL/GenBank/DDBJ databases">
        <title>Complete genome sequence of Actinomyces hongkongensis HKU8.</title>
        <authorList>
            <person name="Gao Y.-X."/>
            <person name="Zhou Y.-Y."/>
            <person name="Xie Y."/>
            <person name="Wang M."/>
            <person name="Wang S.-J."/>
            <person name="Shen S.-G."/>
        </authorList>
    </citation>
    <scope>NUCLEOTIDE SEQUENCE [LARGE SCALE GENOMIC DNA]</scope>
    <source>
        <strain evidence="6 7">HKU8</strain>
    </source>
</reference>
<dbReference type="RefSeq" id="WP_009743531.1">
    <property type="nucleotide sequence ID" value="NZ_CP017298.1"/>
</dbReference>
<dbReference type="InterPro" id="IPR011793">
    <property type="entry name" value="YbdK"/>
</dbReference>
<keyword evidence="2 5" id="KW-0547">Nucleotide-binding</keyword>
<dbReference type="InterPro" id="IPR006336">
    <property type="entry name" value="GCS2"/>
</dbReference>
<keyword evidence="7" id="KW-1185">Reference proteome</keyword>
<dbReference type="Proteomes" id="UP000095214">
    <property type="component" value="Chromosome"/>
</dbReference>
<name>A0A1D8B1Z7_9ACTO</name>
<dbReference type="GO" id="GO:0004357">
    <property type="term" value="F:glutamate-cysteine ligase activity"/>
    <property type="evidence" value="ECO:0007669"/>
    <property type="project" value="UniProtKB-EC"/>
</dbReference>
<organism evidence="6 7">
    <name type="scientific">Pauljensenia hongkongensis</name>
    <dbReference type="NCBI Taxonomy" id="178339"/>
    <lineage>
        <taxon>Bacteria</taxon>
        <taxon>Bacillati</taxon>
        <taxon>Actinomycetota</taxon>
        <taxon>Actinomycetes</taxon>
        <taxon>Actinomycetales</taxon>
        <taxon>Actinomycetaceae</taxon>
        <taxon>Pauljensenia</taxon>
    </lineage>
</organism>
<dbReference type="EMBL" id="CP017298">
    <property type="protein sequence ID" value="AOS47167.1"/>
    <property type="molecule type" value="Genomic_DNA"/>
</dbReference>
<evidence type="ECO:0000256" key="2">
    <source>
        <dbReference type="ARBA" id="ARBA00022741"/>
    </source>
</evidence>
<dbReference type="PANTHER" id="PTHR36510">
    <property type="entry name" value="GLUTAMATE--CYSTEINE LIGASE 2-RELATED"/>
    <property type="match status" value="1"/>
</dbReference>
<evidence type="ECO:0000313" key="6">
    <source>
        <dbReference type="EMBL" id="AOS47167.1"/>
    </source>
</evidence>
<sequence length="393" mass="43199">MPLPFGRSARSTLGVEWELQLVDQDSHDLRQSADAVIDQATVDGELFTGIHREMLLNTIEVTSKPRATVADCLADITACVDFLSPIARRLRIDLAAAGTHPFARPGRQRVTNSRRYAQLVERTQYWGRQMLLYGVHVHVGVEDRDKVLPIQAALSTHLGHLQAIAASSPYWAGVDTGYASNRAMVFQQLPTAGIPRHFDTWEALESYTEDMIRTGVIKGFDEVRWDIRPSPAFGTVENRVFDAATNILEVGVFAALTHVLVEHFSRMYDAGEALPVLPDWFIAENKWRSARYGMDAELILDPQGTTEPARDTFARLAEELAPIASDLGCAREFEGIGTILGVGAAYERQRAAFAAARPGEGLDAVVSLMRAEMEAGRPLSLAEFAALQAPDLG</sequence>
<comment type="function">
    <text evidence="5">ATP-dependent carboxylate-amine ligase which exhibits weak glutamate--cysteine ligase activity.</text>
</comment>
<dbReference type="KEGG" id="phon:BH719_04265"/>